<evidence type="ECO:0000313" key="3">
    <source>
        <dbReference type="EMBL" id="MSV25947.1"/>
    </source>
</evidence>
<dbReference type="GO" id="GO:0050518">
    <property type="term" value="F:2-C-methyl-D-erythritol 4-phosphate cytidylyltransferase activity"/>
    <property type="evidence" value="ECO:0007669"/>
    <property type="project" value="UniProtKB-ARBA"/>
</dbReference>
<dbReference type="SUPFAM" id="SSF53448">
    <property type="entry name" value="Nucleotide-diphospho-sugar transferases"/>
    <property type="match status" value="1"/>
</dbReference>
<proteinExistence type="predicted"/>
<keyword evidence="2 3" id="KW-0548">Nucleotidyltransferase</keyword>
<reference evidence="3 4" key="1">
    <citation type="submission" date="2019-08" db="EMBL/GenBank/DDBJ databases">
        <title>In-depth cultivation of the pig gut microbiome towards novel bacterial diversity and tailored functional studies.</title>
        <authorList>
            <person name="Wylensek D."/>
            <person name="Hitch T.C.A."/>
            <person name="Clavel T."/>
        </authorList>
    </citation>
    <scope>NUCLEOTIDE SEQUENCE [LARGE SCALE GENOMIC DNA]</scope>
    <source>
        <strain evidence="4">WCA-380-WT-3B3</strain>
    </source>
</reference>
<dbReference type="CDD" id="cd02516">
    <property type="entry name" value="CDP-ME_synthetase"/>
    <property type="match status" value="1"/>
</dbReference>
<dbReference type="Pfam" id="PF01128">
    <property type="entry name" value="IspD"/>
    <property type="match status" value="1"/>
</dbReference>
<evidence type="ECO:0000256" key="1">
    <source>
        <dbReference type="ARBA" id="ARBA00022679"/>
    </source>
</evidence>
<evidence type="ECO:0000256" key="2">
    <source>
        <dbReference type="ARBA" id="ARBA00022695"/>
    </source>
</evidence>
<dbReference type="EMBL" id="VUNL01000020">
    <property type="protein sequence ID" value="MSV25947.1"/>
    <property type="molecule type" value="Genomic_DNA"/>
</dbReference>
<dbReference type="GO" id="GO:0008299">
    <property type="term" value="P:isoprenoid biosynthetic process"/>
    <property type="evidence" value="ECO:0007669"/>
    <property type="project" value="InterPro"/>
</dbReference>
<comment type="caution">
    <text evidence="3">The sequence shown here is derived from an EMBL/GenBank/DDBJ whole genome shotgun (WGS) entry which is preliminary data.</text>
</comment>
<name>A0A6I2UXN3_9FIRM</name>
<dbReference type="Proteomes" id="UP000430222">
    <property type="component" value="Unassembled WGS sequence"/>
</dbReference>
<evidence type="ECO:0000313" key="4">
    <source>
        <dbReference type="Proteomes" id="UP000430222"/>
    </source>
</evidence>
<dbReference type="InterPro" id="IPR029044">
    <property type="entry name" value="Nucleotide-diphossugar_trans"/>
</dbReference>
<dbReference type="InterPro" id="IPR034683">
    <property type="entry name" value="IspD/TarI"/>
</dbReference>
<organism evidence="3 4">
    <name type="scientific">Selenomonas montiformis</name>
    <dbReference type="NCBI Taxonomy" id="2652285"/>
    <lineage>
        <taxon>Bacteria</taxon>
        <taxon>Bacillati</taxon>
        <taxon>Bacillota</taxon>
        <taxon>Negativicutes</taxon>
        <taxon>Selenomonadales</taxon>
        <taxon>Selenomonadaceae</taxon>
        <taxon>Selenomonas</taxon>
    </lineage>
</organism>
<dbReference type="PROSITE" id="PS01295">
    <property type="entry name" value="ISPD"/>
    <property type="match status" value="1"/>
</dbReference>
<accession>A0A6I2UXN3</accession>
<gene>
    <name evidence="3" type="ORF">FYJ78_12390</name>
</gene>
<dbReference type="NCBIfam" id="NF001183">
    <property type="entry name" value="PRK00155.1-3"/>
    <property type="match status" value="1"/>
</dbReference>
<dbReference type="RefSeq" id="WP_154621714.1">
    <property type="nucleotide sequence ID" value="NZ_VUNL01000020.1"/>
</dbReference>
<dbReference type="AlphaFoldDB" id="A0A6I2UXN3"/>
<dbReference type="InterPro" id="IPR018294">
    <property type="entry name" value="ISPD_synthase_CS"/>
</dbReference>
<dbReference type="GO" id="GO:0005829">
    <property type="term" value="C:cytosol"/>
    <property type="evidence" value="ECO:0007669"/>
    <property type="project" value="TreeGrafter"/>
</dbReference>
<sequence length="242" mass="27506">MNYGLILAGGVGQRMRRTGMPKQFLEVFGKPIIIYTLQKFEYCEDVDEVVIACHASWKEYMESMIKRYGLKKIKAVISGGKDRQDSVLNGLKYIQSHGAAPDDVVVIHDGVRPLIQENILSENVRVAHKYGNAMTVRPVIESVVITDNDEASFTDFKKRDDTYSLTAPQSFQLQVLMQAYEDIKGKDTPMPLLDSALVFTYLGNNIHIIKENNNNIKVTTPEDYYILKAMLELEENRYVFGI</sequence>
<dbReference type="PANTHER" id="PTHR43015:SF1">
    <property type="entry name" value="D-RIBITOL-5-PHOSPHATE CYTIDYLYLTRANSFERASE"/>
    <property type="match status" value="1"/>
</dbReference>
<keyword evidence="4" id="KW-1185">Reference proteome</keyword>
<dbReference type="PANTHER" id="PTHR43015">
    <property type="entry name" value="D-RIBITOL-5-PHOSPHATE CYTIDYLYLTRANSFERASE"/>
    <property type="match status" value="1"/>
</dbReference>
<dbReference type="FunFam" id="3.90.550.10:FF:000003">
    <property type="entry name" value="2-C-methyl-D-erythritol 4-phosphate cytidylyltransferase"/>
    <property type="match status" value="1"/>
</dbReference>
<protein>
    <submittedName>
        <fullName evidence="3">2-C-methyl-D-erythritol 4-phosphate cytidylyltransferase</fullName>
    </submittedName>
</protein>
<dbReference type="Gene3D" id="3.90.550.10">
    <property type="entry name" value="Spore Coat Polysaccharide Biosynthesis Protein SpsA, Chain A"/>
    <property type="match status" value="1"/>
</dbReference>
<keyword evidence="1 3" id="KW-0808">Transferase</keyword>